<dbReference type="SUPFAM" id="SSF52743">
    <property type="entry name" value="Subtilisin-like"/>
    <property type="match status" value="1"/>
</dbReference>
<feature type="region of interest" description="Disordered" evidence="13">
    <location>
        <begin position="199"/>
        <end position="218"/>
    </location>
</feature>
<name>A0A1I5B9P7_9GAMM</name>
<keyword evidence="9" id="KW-0865">Zymogen</keyword>
<dbReference type="InterPro" id="IPR015500">
    <property type="entry name" value="Peptidase_S8_subtilisin-rel"/>
</dbReference>
<evidence type="ECO:0000256" key="1">
    <source>
        <dbReference type="ARBA" id="ARBA00001913"/>
    </source>
</evidence>
<comment type="similarity">
    <text evidence="3 11 12">Belongs to the peptidase S8 family.</text>
</comment>
<dbReference type="InterPro" id="IPR022398">
    <property type="entry name" value="Peptidase_S8_His-AS"/>
</dbReference>
<dbReference type="Pfam" id="PF00082">
    <property type="entry name" value="Peptidase_S8"/>
    <property type="match status" value="1"/>
</dbReference>
<dbReference type="InterPro" id="IPR022409">
    <property type="entry name" value="PKD/Chitinase_dom"/>
</dbReference>
<evidence type="ECO:0000313" key="16">
    <source>
        <dbReference type="Proteomes" id="UP000198575"/>
    </source>
</evidence>
<dbReference type="InterPro" id="IPR023827">
    <property type="entry name" value="Peptidase_S8_Asp-AS"/>
</dbReference>
<dbReference type="InterPro" id="IPR000601">
    <property type="entry name" value="PKD_dom"/>
</dbReference>
<dbReference type="GO" id="GO:0006508">
    <property type="term" value="P:proteolysis"/>
    <property type="evidence" value="ECO:0007669"/>
    <property type="project" value="UniProtKB-KW"/>
</dbReference>
<dbReference type="PROSITE" id="PS00136">
    <property type="entry name" value="SUBTILASE_ASP"/>
    <property type="match status" value="1"/>
</dbReference>
<dbReference type="Gene3D" id="2.60.120.380">
    <property type="match status" value="2"/>
</dbReference>
<dbReference type="PANTHER" id="PTHR43806:SF11">
    <property type="entry name" value="CEREVISIN-RELATED"/>
    <property type="match status" value="1"/>
</dbReference>
<organism evidence="15 16">
    <name type="scientific">Dokdonella immobilis</name>
    <dbReference type="NCBI Taxonomy" id="578942"/>
    <lineage>
        <taxon>Bacteria</taxon>
        <taxon>Pseudomonadati</taxon>
        <taxon>Pseudomonadota</taxon>
        <taxon>Gammaproteobacteria</taxon>
        <taxon>Lysobacterales</taxon>
        <taxon>Rhodanobacteraceae</taxon>
        <taxon>Dokdonella</taxon>
    </lineage>
</organism>
<feature type="active site" description="Charge relay system" evidence="10 11">
    <location>
        <position position="174"/>
    </location>
</feature>
<evidence type="ECO:0000256" key="7">
    <source>
        <dbReference type="ARBA" id="ARBA00022801"/>
    </source>
</evidence>
<reference evidence="15 16" key="1">
    <citation type="submission" date="2016-10" db="EMBL/GenBank/DDBJ databases">
        <authorList>
            <person name="de Groot N.N."/>
        </authorList>
    </citation>
    <scope>NUCLEOTIDE SEQUENCE [LARGE SCALE GENOMIC DNA]</scope>
    <source>
        <strain evidence="15 16">CGMCC 1.7659</strain>
    </source>
</reference>
<dbReference type="PRINTS" id="PR00723">
    <property type="entry name" value="SUBTILISIN"/>
</dbReference>
<keyword evidence="4" id="KW-0964">Secreted</keyword>
<dbReference type="InterPro" id="IPR036852">
    <property type="entry name" value="Peptidase_S8/S53_dom_sf"/>
</dbReference>
<gene>
    <name evidence="15" type="ORF">SAMN05216289_1573</name>
</gene>
<evidence type="ECO:0000256" key="11">
    <source>
        <dbReference type="PROSITE-ProRule" id="PRU01240"/>
    </source>
</evidence>
<dbReference type="GO" id="GO:0005576">
    <property type="term" value="C:extracellular region"/>
    <property type="evidence" value="ECO:0007669"/>
    <property type="project" value="UniProtKB-SubCell"/>
</dbReference>
<dbReference type="InterPro" id="IPR013783">
    <property type="entry name" value="Ig-like_fold"/>
</dbReference>
<protein>
    <submittedName>
        <fullName evidence="15">Serine protease</fullName>
    </submittedName>
</protein>
<dbReference type="InterPro" id="IPR034176">
    <property type="entry name" value="Peptidases_S8_13"/>
</dbReference>
<dbReference type="InterPro" id="IPR007280">
    <property type="entry name" value="Peptidase_C_arc/bac"/>
</dbReference>
<evidence type="ECO:0000256" key="8">
    <source>
        <dbReference type="ARBA" id="ARBA00022825"/>
    </source>
</evidence>
<keyword evidence="6" id="KW-0732">Signal</keyword>
<dbReference type="FunFam" id="2.60.120.380:FF:000013">
    <property type="entry name" value="Alkaline serine protease"/>
    <property type="match status" value="2"/>
</dbReference>
<evidence type="ECO:0000256" key="2">
    <source>
        <dbReference type="ARBA" id="ARBA00004613"/>
    </source>
</evidence>
<dbReference type="PROSITE" id="PS50093">
    <property type="entry name" value="PKD"/>
    <property type="match status" value="1"/>
</dbReference>
<dbReference type="PROSITE" id="PS00137">
    <property type="entry name" value="SUBTILASE_HIS"/>
    <property type="match status" value="1"/>
</dbReference>
<evidence type="ECO:0000256" key="6">
    <source>
        <dbReference type="ARBA" id="ARBA00022729"/>
    </source>
</evidence>
<dbReference type="SMART" id="SM00089">
    <property type="entry name" value="PKD"/>
    <property type="match status" value="1"/>
</dbReference>
<dbReference type="InterPro" id="IPR050131">
    <property type="entry name" value="Peptidase_S8_subtilisin-like"/>
</dbReference>
<feature type="domain" description="PKD" evidence="14">
    <location>
        <begin position="473"/>
        <end position="560"/>
    </location>
</feature>
<evidence type="ECO:0000259" key="14">
    <source>
        <dbReference type="PROSITE" id="PS50093"/>
    </source>
</evidence>
<comment type="cofactor">
    <cofactor evidence="1">
        <name>Ca(2+)</name>
        <dbReference type="ChEBI" id="CHEBI:29108"/>
    </cofactor>
</comment>
<evidence type="ECO:0000256" key="4">
    <source>
        <dbReference type="ARBA" id="ARBA00022525"/>
    </source>
</evidence>
<evidence type="ECO:0000256" key="5">
    <source>
        <dbReference type="ARBA" id="ARBA00022670"/>
    </source>
</evidence>
<dbReference type="InterPro" id="IPR035986">
    <property type="entry name" value="PKD_dom_sf"/>
</dbReference>
<evidence type="ECO:0000256" key="9">
    <source>
        <dbReference type="ARBA" id="ARBA00023145"/>
    </source>
</evidence>
<sequence>MFAMIGFSATSAIAANPSADIQAYADRANFTADLSSREITRYIVTYAANAAERSSSVALQADLARVARETGMKVAHVRTLATGAELLSVTPAAARGSMLAASSREARAQAVMIAFAKNPAVAYVEPDRIMQVALSPNDTYYSNQWDLFESTGGMNQTSAWDISTGSGVRVAVIDTGITPHSDLSGQTVGGYDFISTSADARDGNGRDSNPNDEGDWFGTNECGVPYSSNSSWHGTHVTGTIAALTSNAKGVAGIAYGAKVVPVRVLGKCGGSVSDIVDGIVWASGGSVSGVPSNPNPARVINMSLGGSGACGSFQAAVNTARSNGTVVVVAAGNSNANVSGFSPANCSGVIAVAATDRQGNRASYSNYGSTITLSAPGGETATQTNGILSTLNNGTTTQGSEGYAYYQGTSMAAPHVAGLAALMLAINSSLSPDQVRDAMTSNARALPGSCSGGCGAGIIDSLATLQSLGGGGNAAPVANFSFTTSGLTANFSDSSSDSDGSIVSRSWNFGDGGSSSSTNPSHTYSSAGTYSVQLTVTDNDGATNTRTSSVTVSSSGGNVLQNGVAVTGLSGSTGDTVVYTMSVPAGASNLSFQIAGGSGDADLYVRFGSAPTTSTYDCRPYLSGNNETCDISPAQAGTYYVMVRAYATYSGVSLTGSYTTGGGGCTPSGTTLCNGSSVSGLSASRNNWTSTYTLDVPAGASNLSFSIAGGSGDADLYVRFGSAPTTSSYSCRPYLNGNNETCTFSAPTAGRYYVRIRAYSTFSGVTLSTSFTP</sequence>
<dbReference type="PANTHER" id="PTHR43806">
    <property type="entry name" value="PEPTIDASE S8"/>
    <property type="match status" value="1"/>
</dbReference>
<evidence type="ECO:0000256" key="13">
    <source>
        <dbReference type="SAM" id="MobiDB-lite"/>
    </source>
</evidence>
<dbReference type="SUPFAM" id="SSF49299">
    <property type="entry name" value="PKD domain"/>
    <property type="match status" value="1"/>
</dbReference>
<dbReference type="FunFam" id="3.40.50.200:FF:000022">
    <property type="entry name" value="Extracellular protease"/>
    <property type="match status" value="1"/>
</dbReference>
<feature type="active site" description="Charge relay system" evidence="10 11">
    <location>
        <position position="233"/>
    </location>
</feature>
<dbReference type="PROSITE" id="PS00138">
    <property type="entry name" value="SUBTILASE_SER"/>
    <property type="match status" value="1"/>
</dbReference>
<dbReference type="InterPro" id="IPR023828">
    <property type="entry name" value="Peptidase_S8_Ser-AS"/>
</dbReference>
<dbReference type="Gene3D" id="2.60.40.10">
    <property type="entry name" value="Immunoglobulins"/>
    <property type="match status" value="1"/>
</dbReference>
<dbReference type="AlphaFoldDB" id="A0A1I5B9P7"/>
<dbReference type="CDD" id="cd00146">
    <property type="entry name" value="PKD"/>
    <property type="match status" value="1"/>
</dbReference>
<dbReference type="InterPro" id="IPR000209">
    <property type="entry name" value="Peptidase_S8/S53_dom"/>
</dbReference>
<evidence type="ECO:0000313" key="15">
    <source>
        <dbReference type="EMBL" id="SFN71433.1"/>
    </source>
</evidence>
<evidence type="ECO:0000256" key="10">
    <source>
        <dbReference type="PIRSR" id="PIRSR615500-1"/>
    </source>
</evidence>
<dbReference type="STRING" id="578942.SAMN05216289_1573"/>
<keyword evidence="8 11" id="KW-0720">Serine protease</keyword>
<dbReference type="EMBL" id="FOVF01000057">
    <property type="protein sequence ID" value="SFN71433.1"/>
    <property type="molecule type" value="Genomic_DNA"/>
</dbReference>
<keyword evidence="5 11" id="KW-0645">Protease</keyword>
<dbReference type="CDD" id="cd07496">
    <property type="entry name" value="Peptidases_S8_13"/>
    <property type="match status" value="1"/>
</dbReference>
<keyword evidence="16" id="KW-1185">Reference proteome</keyword>
<dbReference type="RefSeq" id="WP_245779002.1">
    <property type="nucleotide sequence ID" value="NZ_FOVF01000057.1"/>
</dbReference>
<dbReference type="Proteomes" id="UP000198575">
    <property type="component" value="Unassembled WGS sequence"/>
</dbReference>
<evidence type="ECO:0000256" key="3">
    <source>
        <dbReference type="ARBA" id="ARBA00011073"/>
    </source>
</evidence>
<dbReference type="Pfam" id="PF18911">
    <property type="entry name" value="PKD_4"/>
    <property type="match status" value="1"/>
</dbReference>
<evidence type="ECO:0000256" key="12">
    <source>
        <dbReference type="RuleBase" id="RU003355"/>
    </source>
</evidence>
<dbReference type="Gene3D" id="3.40.50.200">
    <property type="entry name" value="Peptidase S8/S53 domain"/>
    <property type="match status" value="1"/>
</dbReference>
<accession>A0A1I5B9P7</accession>
<comment type="subcellular location">
    <subcellularLocation>
        <location evidence="2">Secreted</location>
    </subcellularLocation>
</comment>
<dbReference type="GO" id="GO:0004252">
    <property type="term" value="F:serine-type endopeptidase activity"/>
    <property type="evidence" value="ECO:0007669"/>
    <property type="project" value="UniProtKB-UniRule"/>
</dbReference>
<feature type="active site" description="Charge relay system" evidence="10 11">
    <location>
        <position position="411"/>
    </location>
</feature>
<proteinExistence type="inferred from homology"/>
<dbReference type="PROSITE" id="PS51892">
    <property type="entry name" value="SUBTILASE"/>
    <property type="match status" value="1"/>
</dbReference>
<dbReference type="Pfam" id="PF04151">
    <property type="entry name" value="PPC"/>
    <property type="match status" value="2"/>
</dbReference>
<keyword evidence="7 11" id="KW-0378">Hydrolase</keyword>